<dbReference type="Pfam" id="PF03591">
    <property type="entry name" value="AzlC"/>
    <property type="match status" value="1"/>
</dbReference>
<accession>A0A9D1I1E3</accession>
<keyword evidence="7 8" id="KW-0472">Membrane</keyword>
<evidence type="ECO:0000256" key="2">
    <source>
        <dbReference type="ARBA" id="ARBA00010735"/>
    </source>
</evidence>
<dbReference type="GO" id="GO:1903785">
    <property type="term" value="P:L-valine transmembrane transport"/>
    <property type="evidence" value="ECO:0007669"/>
    <property type="project" value="TreeGrafter"/>
</dbReference>
<dbReference type="Proteomes" id="UP000824090">
    <property type="component" value="Unassembled WGS sequence"/>
</dbReference>
<comment type="subcellular location">
    <subcellularLocation>
        <location evidence="1">Cell membrane</location>
        <topology evidence="1">Multi-pass membrane protein</topology>
    </subcellularLocation>
</comment>
<keyword evidence="5 8" id="KW-0812">Transmembrane</keyword>
<dbReference type="GO" id="GO:0005886">
    <property type="term" value="C:plasma membrane"/>
    <property type="evidence" value="ECO:0007669"/>
    <property type="project" value="UniProtKB-SubCell"/>
</dbReference>
<evidence type="ECO:0000256" key="5">
    <source>
        <dbReference type="ARBA" id="ARBA00022692"/>
    </source>
</evidence>
<evidence type="ECO:0000256" key="1">
    <source>
        <dbReference type="ARBA" id="ARBA00004651"/>
    </source>
</evidence>
<evidence type="ECO:0000313" key="9">
    <source>
        <dbReference type="EMBL" id="HIU26596.1"/>
    </source>
</evidence>
<sequence length="230" mass="24103">MDFKRGMKDSVPIALGYFSVSIAFGLMAVEAGCTYMEAVLISAANLTSAGQFAGLTVLASAGTYIEMALTQLVINSRYALMAVSLSQKADEKLRGIWRWLLGFAITDEIFAVAIGRKGSVSREYFSGLIIFPIIGWSAGTLLGAVMGSVLPQLMTNALGIALYAMFIAVVVPKSREDRRVLAVVAIAVAASGAMYFIPALSAVSSGTAIIICAVLASAAGAVLFPVKEDE</sequence>
<keyword evidence="3" id="KW-0813">Transport</keyword>
<evidence type="ECO:0000313" key="10">
    <source>
        <dbReference type="Proteomes" id="UP000824090"/>
    </source>
</evidence>
<feature type="transmembrane region" description="Helical" evidence="8">
    <location>
        <begin position="180"/>
        <end position="200"/>
    </location>
</feature>
<comment type="similarity">
    <text evidence="2">Belongs to the AzlC family.</text>
</comment>
<feature type="transmembrane region" description="Helical" evidence="8">
    <location>
        <begin position="153"/>
        <end position="171"/>
    </location>
</feature>
<reference evidence="9" key="2">
    <citation type="journal article" date="2021" name="PeerJ">
        <title>Extensive microbial diversity within the chicken gut microbiome revealed by metagenomics and culture.</title>
        <authorList>
            <person name="Gilroy R."/>
            <person name="Ravi A."/>
            <person name="Getino M."/>
            <person name="Pursley I."/>
            <person name="Horton D.L."/>
            <person name="Alikhan N.F."/>
            <person name="Baker D."/>
            <person name="Gharbi K."/>
            <person name="Hall N."/>
            <person name="Watson M."/>
            <person name="Adriaenssens E.M."/>
            <person name="Foster-Nyarko E."/>
            <person name="Jarju S."/>
            <person name="Secka A."/>
            <person name="Antonio M."/>
            <person name="Oren A."/>
            <person name="Chaudhuri R.R."/>
            <person name="La Ragione R."/>
            <person name="Hildebrand F."/>
            <person name="Pallen M.J."/>
        </authorList>
    </citation>
    <scope>NUCLEOTIDE SEQUENCE</scope>
    <source>
        <strain evidence="9">ChiHcec3-6078</strain>
    </source>
</reference>
<feature type="transmembrane region" description="Helical" evidence="8">
    <location>
        <begin position="12"/>
        <end position="29"/>
    </location>
</feature>
<dbReference type="InterPro" id="IPR011606">
    <property type="entry name" value="Brnchd-chn_aa_trnsp_permease"/>
</dbReference>
<dbReference type="AlphaFoldDB" id="A0A9D1I1E3"/>
<evidence type="ECO:0000256" key="8">
    <source>
        <dbReference type="SAM" id="Phobius"/>
    </source>
</evidence>
<dbReference type="EMBL" id="DVMP01000158">
    <property type="protein sequence ID" value="HIU26596.1"/>
    <property type="molecule type" value="Genomic_DNA"/>
</dbReference>
<keyword evidence="4" id="KW-1003">Cell membrane</keyword>
<comment type="caution">
    <text evidence="9">The sequence shown here is derived from an EMBL/GenBank/DDBJ whole genome shotgun (WGS) entry which is preliminary data.</text>
</comment>
<feature type="transmembrane region" description="Helical" evidence="8">
    <location>
        <begin position="127"/>
        <end position="147"/>
    </location>
</feature>
<keyword evidence="6 8" id="KW-1133">Transmembrane helix</keyword>
<proteinExistence type="inferred from homology"/>
<evidence type="ECO:0000256" key="7">
    <source>
        <dbReference type="ARBA" id="ARBA00023136"/>
    </source>
</evidence>
<dbReference type="PANTHER" id="PTHR34979:SF1">
    <property type="entry name" value="INNER MEMBRANE PROTEIN YGAZ"/>
    <property type="match status" value="1"/>
</dbReference>
<dbReference type="PANTHER" id="PTHR34979">
    <property type="entry name" value="INNER MEMBRANE PROTEIN YGAZ"/>
    <property type="match status" value="1"/>
</dbReference>
<gene>
    <name evidence="9" type="ORF">IAC50_08910</name>
</gene>
<name>A0A9D1I1E3_9FIRM</name>
<reference evidence="9" key="1">
    <citation type="submission" date="2020-10" db="EMBL/GenBank/DDBJ databases">
        <authorList>
            <person name="Gilroy R."/>
        </authorList>
    </citation>
    <scope>NUCLEOTIDE SEQUENCE</scope>
    <source>
        <strain evidence="9">ChiHcec3-6078</strain>
    </source>
</reference>
<evidence type="ECO:0000256" key="3">
    <source>
        <dbReference type="ARBA" id="ARBA00022448"/>
    </source>
</evidence>
<protein>
    <submittedName>
        <fullName evidence="9">AzlC family ABC transporter permease</fullName>
    </submittedName>
</protein>
<evidence type="ECO:0000256" key="6">
    <source>
        <dbReference type="ARBA" id="ARBA00022989"/>
    </source>
</evidence>
<feature type="transmembrane region" description="Helical" evidence="8">
    <location>
        <begin position="206"/>
        <end position="226"/>
    </location>
</feature>
<evidence type="ECO:0000256" key="4">
    <source>
        <dbReference type="ARBA" id="ARBA00022475"/>
    </source>
</evidence>
<organism evidence="9 10">
    <name type="scientific">Candidatus Allocopromorpha excrementigallinarum</name>
    <dbReference type="NCBI Taxonomy" id="2840742"/>
    <lineage>
        <taxon>Bacteria</taxon>
        <taxon>Bacillati</taxon>
        <taxon>Bacillota</taxon>
        <taxon>Clostridia</taxon>
        <taxon>Eubacteriales</taxon>
        <taxon>Eubacteriaceae</taxon>
        <taxon>Eubacteriaceae incertae sedis</taxon>
        <taxon>Candidatus Allocopromorpha</taxon>
    </lineage>
</organism>